<feature type="domain" description="Cation channel complex component UNC80 N-terminal" evidence="2">
    <location>
        <begin position="17"/>
        <end position="235"/>
    </location>
</feature>
<feature type="region of interest" description="Disordered" evidence="1">
    <location>
        <begin position="448"/>
        <end position="472"/>
    </location>
</feature>
<dbReference type="Pfam" id="PF19424">
    <property type="entry name" value="UNC80"/>
    <property type="match status" value="1"/>
</dbReference>
<feature type="compositionally biased region" description="Polar residues" evidence="1">
    <location>
        <begin position="295"/>
        <end position="307"/>
    </location>
</feature>
<feature type="compositionally biased region" description="Basic and acidic residues" evidence="1">
    <location>
        <begin position="1414"/>
        <end position="1425"/>
    </location>
</feature>
<dbReference type="PANTHER" id="PTHR31781">
    <property type="entry name" value="UNC80"/>
    <property type="match status" value="1"/>
</dbReference>
<dbReference type="CTD" id="285175"/>
<evidence type="ECO:0000259" key="3">
    <source>
        <dbReference type="Pfam" id="PF19424"/>
    </source>
</evidence>
<feature type="region of interest" description="Disordered" evidence="1">
    <location>
        <begin position="295"/>
        <end position="315"/>
    </location>
</feature>
<feature type="compositionally biased region" description="Polar residues" evidence="1">
    <location>
        <begin position="3003"/>
        <end position="3014"/>
    </location>
</feature>
<feature type="compositionally biased region" description="Basic and acidic residues" evidence="1">
    <location>
        <begin position="964"/>
        <end position="973"/>
    </location>
</feature>
<feature type="region of interest" description="Disordered" evidence="1">
    <location>
        <begin position="521"/>
        <end position="561"/>
    </location>
</feature>
<feature type="compositionally biased region" description="Basic and acidic residues" evidence="1">
    <location>
        <begin position="3083"/>
        <end position="3098"/>
    </location>
</feature>
<feature type="region of interest" description="Disordered" evidence="1">
    <location>
        <begin position="732"/>
        <end position="783"/>
    </location>
</feature>
<feature type="compositionally biased region" description="Polar residues" evidence="1">
    <location>
        <begin position="2856"/>
        <end position="2878"/>
    </location>
</feature>
<feature type="region of interest" description="Disordered" evidence="1">
    <location>
        <begin position="695"/>
        <end position="719"/>
    </location>
</feature>
<dbReference type="GO" id="GO:0055080">
    <property type="term" value="P:monoatomic cation homeostasis"/>
    <property type="evidence" value="ECO:0007669"/>
    <property type="project" value="TreeGrafter"/>
</dbReference>
<feature type="region of interest" description="Disordered" evidence="1">
    <location>
        <begin position="1401"/>
        <end position="1426"/>
    </location>
</feature>
<keyword evidence="5" id="KW-1185">Reference proteome</keyword>
<dbReference type="RefSeq" id="XP_004626771.1">
    <property type="nucleotide sequence ID" value="XM_004626714.2"/>
</dbReference>
<dbReference type="OMA" id="GIVNWFR"/>
<feature type="region of interest" description="Disordered" evidence="1">
    <location>
        <begin position="2340"/>
        <end position="2361"/>
    </location>
</feature>
<evidence type="ECO:0000259" key="4">
    <source>
        <dbReference type="Pfam" id="PF20262"/>
    </source>
</evidence>
<feature type="compositionally biased region" description="Basic and acidic residues" evidence="1">
    <location>
        <begin position="550"/>
        <end position="561"/>
    </location>
</feature>
<evidence type="ECO:0000259" key="2">
    <source>
        <dbReference type="Pfam" id="PF15778"/>
    </source>
</evidence>
<dbReference type="GO" id="GO:0030424">
    <property type="term" value="C:axon"/>
    <property type="evidence" value="ECO:0007669"/>
    <property type="project" value="TreeGrafter"/>
</dbReference>
<dbReference type="GO" id="GO:0034706">
    <property type="term" value="C:sodium channel complex"/>
    <property type="evidence" value="ECO:0007669"/>
    <property type="project" value="Ensembl"/>
</dbReference>
<evidence type="ECO:0000313" key="6">
    <source>
        <dbReference type="RefSeq" id="XP_004626771.1"/>
    </source>
</evidence>
<feature type="compositionally biased region" description="Polar residues" evidence="1">
    <location>
        <begin position="2349"/>
        <end position="2361"/>
    </location>
</feature>
<feature type="region of interest" description="Disordered" evidence="1">
    <location>
        <begin position="2856"/>
        <end position="2897"/>
    </location>
</feature>
<dbReference type="GeneID" id="101578718"/>
<feature type="compositionally biased region" description="Gly residues" evidence="1">
    <location>
        <begin position="732"/>
        <end position="766"/>
    </location>
</feature>
<feature type="region of interest" description="Disordered" evidence="1">
    <location>
        <begin position="152"/>
        <end position="174"/>
    </location>
</feature>
<proteinExistence type="predicted"/>
<feature type="region of interest" description="Disordered" evidence="1">
    <location>
        <begin position="3083"/>
        <end position="3114"/>
    </location>
</feature>
<feature type="compositionally biased region" description="Low complexity" evidence="1">
    <location>
        <begin position="3033"/>
        <end position="3044"/>
    </location>
</feature>
<dbReference type="InterPro" id="IPR031542">
    <property type="entry name" value="UNC80_N"/>
</dbReference>
<dbReference type="Pfam" id="PF15778">
    <property type="entry name" value="UNC80_N"/>
    <property type="match status" value="1"/>
</dbReference>
<feature type="compositionally biased region" description="Basic and acidic residues" evidence="1">
    <location>
        <begin position="700"/>
        <end position="712"/>
    </location>
</feature>
<evidence type="ECO:0000256" key="1">
    <source>
        <dbReference type="SAM" id="MobiDB-lite"/>
    </source>
</evidence>
<feature type="compositionally biased region" description="Polar residues" evidence="1">
    <location>
        <begin position="152"/>
        <end position="166"/>
    </location>
</feature>
<dbReference type="InterPro" id="IPR046460">
    <property type="entry name" value="UNC80_C"/>
</dbReference>
<sequence>MVKRKSSEGQEQDGGRGVPLPIQTFLWRQTSAFLRPKLGKQYEASCVSFERVLVENKLHGLSPALSEAIQSISRWELVQAALPHVLHCTATLLSNRNKLGHQDKLGVAETKLLHTLHWMLLEAPQDCNSERFGGTDRGSSWGGSSSAFIHQIENQGSPGQPCQSGSNDEEENSRRKIFQNSMATVELFVFLFAPLVHRIKESDLTFRLASGLVIWQPMWEHRQPEVSGFTALVKPIRNIITAKRSSPINSQGQTCESPNQDTGHGEGLQVVCETFQSDSISPKATSSGCHRVNSFDGSLSSQTSQERGPSHSRASLVIPPCQRSRYATYFDVAVLRCLLQPHWSEEGTQWSLMYYLQRLRHMLEEKPEKTTEPDIPLLPRPRSSSMVAAAPSLVNTHKTQDLTLKCNEEEKSLSSEAFSKVSLTNLRRSAVPDLSSDLGMNIFKKFKSRKEDRERKGSIPFHHTGKRRPRRMGVPFLLHEDHLDVSPTRSTFSFGSFSGLGEERRGIEKGGWQTTILGKLTRRGSSDAATEMESLSARPSHSHHTLVSDLPDHSNSHGENTVKEVRSQISTITVATFNTTLASFNVGYADFFSEHMRKLCNPVPIPEMPREPLACANLPRSLTDSCINYSCLEDAEHIDGTNNFVHKNGMLDLSVVLKAVYLVLNHDISSRICDVALNIVECLLQLGVVPCVEKNRKKSGNKENEAVEKRPSEGTFQFKGVSGSSTCGFGGPSVSGAGNGGEEGGSGDGGRGGGDGGGGGGGGGGPFEKNDKNQEKDENTPVSNHRLALTMLIKIVKSLGCAYGCGEGHRGLSGDRLRHQVFRENAQNCLTKLYKLDKMQFRQTMRDYVNKDSLNNVVDFLHALLGFCMEPVTDNKAGFGNNFTTVDNKSTAQNVEGIIVSAMFKSLITRCASTTHELHSAENLGLYCDIRQLVQFIKEAHGNVFRRVALSALLDSAEKLAPGKKVEDNEQEPKPAGSKRSEAGSIVDKGQVSAAPEECRSFLSGRPSQTPEHDEQMQGANLGRKDFWRKMFKSQSAASDTSSQSEQDTSECTTAHSGNTSDRRTRSRSRRISLRKKLKLPIGNWLKRSSLSGLADGVEDLLDISSVDRLSFIRQSSKVKFTSAVKLSEGGPGSGMENGREEEENFFKRLGCHSFDDHLSPNQDGGKSKNVVNLGAIRQGMKRFQFLLNCCEPGTIPDASILAAALDLEAPVVARAALFLECARFVHRCNRGNWPEWMKGHHVSITKKGLSRGRSPTVGNKRNQKLQWNAAKLFYQWGDAIGVRLNELCHGESESPANLLGLIYDEETKKRLRKEDEEEDFLDDSTVNPSKCGCPFALKMAACQLLLEITTFLRETFSCLPRPRTEPLVDLESCRLRLDPELDRHRYERKISFAGVLDENEDSKDSLHSSSHTLKSDAGVEEKKVPSRKIRIGGTRLLQIKGTRSFQVKKGGSLSSIRRVGSLKSSKLSRQDSESEAEELQLSQSRDTVTDLEGSPWSASEPSIEPEGMSNAGTEENYHRNMSWLHVMILLCNQQSFICTHVDYCHPHCCLHHSRSCARLVRAIKLLYGDSVDSLRESNNLSNVALRGKKQKECSDKSCLRTPSLKKRVSDANLEGKKDSGMLKYIRLQVMSLSPAPLSLLIKAAPILTEEMYGDIQPAAWELLLSMDEHMAGAAAAMFLLCAVKVPEAVSDMLMSEFHHPETVQRLNAVLKFHTLWRFRYQVWPRMEEGAQQIFKIPPPSINFTLPSPVLGMPSVPMFDPPWVPQCSGSVQDPINEDQSKSFSARAVSRSHQRAEHILKNLQQEEEKKRLGREASLITAIPITQEACYEPTCTPNSEPEEEEEVTNLASRRLSVSPSCTSSTSHRNYSFRRGSVWSVRSAVSAEDEEHTTEHTPNHHMPQPPQAVFPACICAAVLPIVHLMEDGEVREDGVAVSAVAQQVLWNCLIEDPSTVLRHFLEKLTISNRQDELMYMLRKLLLNIGDFPAQTSHILFNYLVGLIMYFVRTPCEWGMDAISATLTFLWEVVGYVEGLFFKDLKQTMKKEQCEVKLLVTASMPGTKTLVVHGQNECDIPTQLPVHEDTQFEALLKECLEFFNIPESQSTHYFLMDKRWNLIHYNKTYVRDIYPFRRSVSPQLNLVHMHPEKGQELIQKQVYSDYESNPQLRRAIEFACHQFYTLHRKPFVLQLFASVAPLLEFPDAANNSSSKGVSAQCLFDLLQSLEGETTDILDILELVKAEKPLKSLDFCYGNEDLTFSISEAIKLCVTVVAYAPESFRSLQMLMVLEALVPCYLQKLKRLTSQVETVPAAREEIAAMAALATSLQALLYSVEVLTRPMTAPQMSRCDQGHKGTTTANHTMSSGVNTRYQEPGAKLHFIRENLHLLEEGQGLPREELDERIAREEFRRPRESLLNICTEFYKHCGPRLKILQNLAGEPRVTALELLDVKSHMRLAEIAHSLLKLAPYDTQTMESRGLRRYIMEMLPITDWAAEAVRPALILILKRLDRMFNKIHKMPTLRRQVEWEPASNLIEGVCLTLQRQPIISFLPHLRSLINVCVNLVMGVVGPSSVADGLPLLHLSPYLSPPLPFSTAVVRLVALQIQALKEDFPLSHVISPFTNQERREGMLLNLLIPFVLTVGSGSKDSPWLEQPEVQLLLQTVINVLLPPRIISTSRSKNFMLESSPAHCSTPGDAGKDLRREGLAESTSQAAYLALKVILVCFERQLGSQWYWLSLQVKEMALRKVGGLALWDFLDFIVRTRIPIFVLLRPFIQCKLLAQPAENHEELSARQHIADQLERRFIPRPLCKSSLIAEFNSELKILKEAVHSGSAYQGKTSISTVGTSTSAYRLSLATMSRSNTGTGTVWEQDSEPSQQASQDTLSRTDEEDEENDSVSMPSVVSEQEAYLLSAMGRRRFSSHVSSMSAPQAEVGMLPSQSEPNVLDDSQGLAAEGSLSRVASVQSEPGQQNLLTQQPLGRKRGLRQLRRPLLSRQKTQTEPRNRHGARLSTTRRSIQPKTKPSVDQKRSVTFIEAQSEPTAAPTDTLPATGQPQGCSPALTRQPEAMDKPVLTSSPAIVVADLHSLSPKQREPFSAEGEKKEETEAQVAAAHSPLPTQLSDPDDFTGLETSSLLQHGDTVLHISEENGTENPLLSCQFPCTPSELGEVDVTLDESHV</sequence>
<dbReference type="Proteomes" id="UP000515203">
    <property type="component" value="Unplaced"/>
</dbReference>
<accession>A0A6P3F059</accession>
<gene>
    <name evidence="6" type="primary">Unc80</name>
</gene>
<dbReference type="GO" id="GO:0005261">
    <property type="term" value="F:monoatomic cation channel activity"/>
    <property type="evidence" value="ECO:0007669"/>
    <property type="project" value="TreeGrafter"/>
</dbReference>
<feature type="region of interest" description="Disordered" evidence="1">
    <location>
        <begin position="2955"/>
        <end position="3051"/>
    </location>
</feature>
<dbReference type="PANTHER" id="PTHR31781:SF1">
    <property type="entry name" value="PROTEIN UNC-80 HOMOLOG"/>
    <property type="match status" value="1"/>
</dbReference>
<evidence type="ECO:0000313" key="5">
    <source>
        <dbReference type="Proteomes" id="UP000515203"/>
    </source>
</evidence>
<feature type="region of interest" description="Disordered" evidence="1">
    <location>
        <begin position="1465"/>
        <end position="1510"/>
    </location>
</feature>
<feature type="compositionally biased region" description="Polar residues" evidence="1">
    <location>
        <begin position="2955"/>
        <end position="2968"/>
    </location>
</feature>
<name>A0A6P3F059_OCTDE</name>
<reference evidence="6" key="1">
    <citation type="submission" date="2025-08" db="UniProtKB">
        <authorList>
            <consortium name="RefSeq"/>
        </authorList>
    </citation>
    <scope>IDENTIFICATION</scope>
</reference>
<organism evidence="5 6">
    <name type="scientific">Octodon degus</name>
    <name type="common">Degu</name>
    <name type="synonym">Sciurus degus</name>
    <dbReference type="NCBI Taxonomy" id="10160"/>
    <lineage>
        <taxon>Eukaryota</taxon>
        <taxon>Metazoa</taxon>
        <taxon>Chordata</taxon>
        <taxon>Craniata</taxon>
        <taxon>Vertebrata</taxon>
        <taxon>Euteleostomi</taxon>
        <taxon>Mammalia</taxon>
        <taxon>Eutheria</taxon>
        <taxon>Euarchontoglires</taxon>
        <taxon>Glires</taxon>
        <taxon>Rodentia</taxon>
        <taxon>Hystricomorpha</taxon>
        <taxon>Octodontidae</taxon>
        <taxon>Octodon</taxon>
    </lineage>
</organism>
<feature type="region of interest" description="Disordered" evidence="1">
    <location>
        <begin position="963"/>
        <end position="994"/>
    </location>
</feature>
<dbReference type="InterPro" id="IPR045852">
    <property type="entry name" value="UNC80_central"/>
</dbReference>
<feature type="compositionally biased region" description="Low complexity" evidence="1">
    <location>
        <begin position="1034"/>
        <end position="1051"/>
    </location>
</feature>
<dbReference type="OrthoDB" id="5584001at2759"/>
<dbReference type="InParanoid" id="A0A6P3F059"/>
<feature type="region of interest" description="Disordered" evidence="1">
    <location>
        <begin position="1033"/>
        <end position="1072"/>
    </location>
</feature>
<feature type="domain" description="Protein UNC80 C-terminal" evidence="4">
    <location>
        <begin position="2153"/>
        <end position="2823"/>
    </location>
</feature>
<feature type="domain" description="Protein UNC80 central region" evidence="3">
    <location>
        <begin position="1167"/>
        <end position="1842"/>
    </location>
</feature>
<feature type="compositionally biased region" description="Basic and acidic residues" evidence="1">
    <location>
        <begin position="768"/>
        <end position="779"/>
    </location>
</feature>
<feature type="region of interest" description="Disordered" evidence="1">
    <location>
        <begin position="1881"/>
        <end position="1900"/>
    </location>
</feature>
<dbReference type="Pfam" id="PF20262">
    <property type="entry name" value="UNC80_C"/>
    <property type="match status" value="1"/>
</dbReference>
<feature type="compositionally biased region" description="Basic residues" evidence="1">
    <location>
        <begin position="2973"/>
        <end position="2982"/>
    </location>
</feature>
<protein>
    <submittedName>
        <fullName evidence="6">Protein unc-80 homolog</fullName>
    </submittedName>
</protein>
<dbReference type="FunCoup" id="A0A6P3F059">
    <property type="interactions" value="419"/>
</dbReference>